<comment type="caution">
    <text evidence="8">The sequence shown here is derived from an EMBL/GenBank/DDBJ whole genome shotgun (WGS) entry which is preliminary data.</text>
</comment>
<dbReference type="InterPro" id="IPR006671">
    <property type="entry name" value="Cyclin_N"/>
</dbReference>
<organism evidence="8 9">
    <name type="scientific">Nannochloropsis gaditana</name>
    <dbReference type="NCBI Taxonomy" id="72520"/>
    <lineage>
        <taxon>Eukaryota</taxon>
        <taxon>Sar</taxon>
        <taxon>Stramenopiles</taxon>
        <taxon>Ochrophyta</taxon>
        <taxon>Eustigmatophyceae</taxon>
        <taxon>Eustigmatales</taxon>
        <taxon>Monodopsidaceae</taxon>
        <taxon>Nannochloropsis</taxon>
    </lineage>
</organism>
<evidence type="ECO:0000256" key="3">
    <source>
        <dbReference type="ARBA" id="ARBA00023306"/>
    </source>
</evidence>
<dbReference type="EMBL" id="AZIL01002355">
    <property type="protein sequence ID" value="EWM21830.1"/>
    <property type="molecule type" value="Genomic_DNA"/>
</dbReference>
<dbReference type="SMART" id="SM01332">
    <property type="entry name" value="Cyclin_C"/>
    <property type="match status" value="1"/>
</dbReference>
<dbReference type="InterPro" id="IPR036915">
    <property type="entry name" value="Cyclin-like_sf"/>
</dbReference>
<dbReference type="Gene3D" id="1.10.472.10">
    <property type="entry name" value="Cyclin-like"/>
    <property type="match status" value="2"/>
</dbReference>
<gene>
    <name evidence="8" type="ORF">Naga_100051g13</name>
</gene>
<dbReference type="Pfam" id="PF02984">
    <property type="entry name" value="Cyclin_C"/>
    <property type="match status" value="1"/>
</dbReference>
<dbReference type="InterPro" id="IPR039361">
    <property type="entry name" value="Cyclin"/>
</dbReference>
<dbReference type="FunFam" id="1.10.472.10:FF:000001">
    <property type="entry name" value="G2/mitotic-specific cyclin"/>
    <property type="match status" value="1"/>
</dbReference>
<keyword evidence="2 4" id="KW-0195">Cyclin</keyword>
<dbReference type="OrthoDB" id="5590282at2759"/>
<protein>
    <submittedName>
        <fullName evidence="8">Cyclin-like protein</fullName>
    </submittedName>
</protein>
<name>W7T499_9STRA</name>
<evidence type="ECO:0000256" key="5">
    <source>
        <dbReference type="SAM" id="MobiDB-lite"/>
    </source>
</evidence>
<proteinExistence type="inferred from homology"/>
<dbReference type="SMART" id="SM00385">
    <property type="entry name" value="CYCLIN"/>
    <property type="match status" value="2"/>
</dbReference>
<feature type="domain" description="Cyclin-like" evidence="6">
    <location>
        <begin position="253"/>
        <end position="350"/>
    </location>
</feature>
<dbReference type="PANTHER" id="PTHR10177">
    <property type="entry name" value="CYCLINS"/>
    <property type="match status" value="1"/>
</dbReference>
<dbReference type="GO" id="GO:0051301">
    <property type="term" value="P:cell division"/>
    <property type="evidence" value="ECO:0007669"/>
    <property type="project" value="UniProtKB-KW"/>
</dbReference>
<evidence type="ECO:0000256" key="4">
    <source>
        <dbReference type="RuleBase" id="RU000383"/>
    </source>
</evidence>
<evidence type="ECO:0000256" key="2">
    <source>
        <dbReference type="ARBA" id="ARBA00023127"/>
    </source>
</evidence>
<evidence type="ECO:0000313" key="9">
    <source>
        <dbReference type="Proteomes" id="UP000019335"/>
    </source>
</evidence>
<evidence type="ECO:0000313" key="8">
    <source>
        <dbReference type="EMBL" id="EWM21830.1"/>
    </source>
</evidence>
<evidence type="ECO:0000259" key="7">
    <source>
        <dbReference type="SMART" id="SM01332"/>
    </source>
</evidence>
<reference evidence="8 9" key="1">
    <citation type="journal article" date="2014" name="Mol. Plant">
        <title>Chromosome Scale Genome Assembly and Transcriptome Profiling of Nannochloropsis gaditana in Nitrogen Depletion.</title>
        <authorList>
            <person name="Corteggiani Carpinelli E."/>
            <person name="Telatin A."/>
            <person name="Vitulo N."/>
            <person name="Forcato C."/>
            <person name="D'Angelo M."/>
            <person name="Schiavon R."/>
            <person name="Vezzi A."/>
            <person name="Giacometti G.M."/>
            <person name="Morosinotto T."/>
            <person name="Valle G."/>
        </authorList>
    </citation>
    <scope>NUCLEOTIDE SEQUENCE [LARGE SCALE GENOMIC DNA]</scope>
    <source>
        <strain evidence="8 9">B-31</strain>
    </source>
</reference>
<comment type="similarity">
    <text evidence="4">Belongs to the cyclin family.</text>
</comment>
<dbReference type="Pfam" id="PF00134">
    <property type="entry name" value="Cyclin_N"/>
    <property type="match status" value="1"/>
</dbReference>
<dbReference type="Proteomes" id="UP000019335">
    <property type="component" value="Unassembled WGS sequence"/>
</dbReference>
<accession>W7T499</accession>
<keyword evidence="1" id="KW-0132">Cell division</keyword>
<keyword evidence="3" id="KW-0131">Cell cycle</keyword>
<sequence length="394" mass="43661">MEEISGSPDRRPTDEPVALPSSASQSSDSEVNAGLEHHLSDATSFPFSSSLSSSTLPVGIIDIDETQGSSQHPRSHLLPHQVGKASHKQSNNVIVPRSSNLALTDGTPQRLASYSRDYFAYLREREREQQDRPLPDYMSRIQGGALTQDMRALLVDWLVTVCEECELMPSTLYHCVELIDRALSKLQVPKEQLQCMGCACLFIACKFEETTVPSLEEFTYMAAESFSKKQLTDLELRVVEALSFRLSTVTAYNFLSRFTLAAGSGPRETALVYYFSELSLLHYEFLGFSPSIRAAAALYLARQTLAVSNTDSARRAAEERNIWTPTIAFYTGYSPATTLPLQECVRLLRRAHAGVEYSPYEALKLKYGAPALLHVGDIACVEEKDLGATILNLN</sequence>
<dbReference type="AlphaFoldDB" id="W7T499"/>
<evidence type="ECO:0000259" key="6">
    <source>
        <dbReference type="SMART" id="SM00385"/>
    </source>
</evidence>
<evidence type="ECO:0000256" key="1">
    <source>
        <dbReference type="ARBA" id="ARBA00022618"/>
    </source>
</evidence>
<dbReference type="InterPro" id="IPR004367">
    <property type="entry name" value="Cyclin_C-dom"/>
</dbReference>
<dbReference type="InterPro" id="IPR013763">
    <property type="entry name" value="Cyclin-like_dom"/>
</dbReference>
<feature type="region of interest" description="Disordered" evidence="5">
    <location>
        <begin position="1"/>
        <end position="35"/>
    </location>
</feature>
<feature type="domain" description="Cyclin C-terminal" evidence="7">
    <location>
        <begin position="249"/>
        <end position="381"/>
    </location>
</feature>
<feature type="domain" description="Cyclin-like" evidence="6">
    <location>
        <begin position="156"/>
        <end position="240"/>
    </location>
</feature>
<keyword evidence="9" id="KW-1185">Reference proteome</keyword>
<dbReference type="SUPFAM" id="SSF47954">
    <property type="entry name" value="Cyclin-like"/>
    <property type="match status" value="2"/>
</dbReference>